<dbReference type="Proteomes" id="UP000695026">
    <property type="component" value="Unplaced"/>
</dbReference>
<dbReference type="OMA" id="VPATRNK"/>
<gene>
    <name evidence="5" type="primary">FAM149A</name>
</gene>
<dbReference type="Pfam" id="PF12516">
    <property type="entry name" value="DUF3719"/>
    <property type="match status" value="1"/>
</dbReference>
<dbReference type="PANTHER" id="PTHR31997">
    <property type="entry name" value="AGAP003710-PA"/>
    <property type="match status" value="1"/>
</dbReference>
<feature type="region of interest" description="Disordered" evidence="2">
    <location>
        <begin position="151"/>
        <end position="173"/>
    </location>
</feature>
<dbReference type="AlphaFoldDB" id="A0A9F5MYS2"/>
<feature type="region of interest" description="Disordered" evidence="2">
    <location>
        <begin position="103"/>
        <end position="133"/>
    </location>
</feature>
<feature type="compositionally biased region" description="Polar residues" evidence="2">
    <location>
        <begin position="216"/>
        <end position="235"/>
    </location>
</feature>
<dbReference type="OrthoDB" id="2134133at2759"/>
<feature type="region of interest" description="Disordered" evidence="2">
    <location>
        <begin position="27"/>
        <end position="65"/>
    </location>
</feature>
<reference evidence="5" key="1">
    <citation type="submission" date="2025-08" db="UniProtKB">
        <authorList>
            <consortium name="RefSeq"/>
        </authorList>
    </citation>
    <scope>IDENTIFICATION</scope>
    <source>
        <tissue evidence="5">Liver</tissue>
    </source>
</reference>
<dbReference type="KEGG" id="pbi:103050494"/>
<dbReference type="RefSeq" id="XP_025029435.1">
    <property type="nucleotide sequence ID" value="XM_025173667.1"/>
</dbReference>
<evidence type="ECO:0000256" key="1">
    <source>
        <dbReference type="ARBA" id="ARBA00008309"/>
    </source>
</evidence>
<feature type="compositionally biased region" description="Polar residues" evidence="2">
    <location>
        <begin position="39"/>
        <end position="56"/>
    </location>
</feature>
<feature type="compositionally biased region" description="Low complexity" evidence="2">
    <location>
        <begin position="103"/>
        <end position="129"/>
    </location>
</feature>
<comment type="similarity">
    <text evidence="1">Belongs to the FAM149 family.</text>
</comment>
<accession>A0A9F5MYS2</accession>
<dbReference type="InterPro" id="IPR022194">
    <property type="entry name" value="DUF3719"/>
</dbReference>
<evidence type="ECO:0000259" key="3">
    <source>
        <dbReference type="Pfam" id="PF12516"/>
    </source>
</evidence>
<evidence type="ECO:0000256" key="2">
    <source>
        <dbReference type="SAM" id="MobiDB-lite"/>
    </source>
</evidence>
<feature type="domain" description="DUF3719" evidence="3">
    <location>
        <begin position="270"/>
        <end position="333"/>
    </location>
</feature>
<protein>
    <submittedName>
        <fullName evidence="5">Protein FAM149A</fullName>
    </submittedName>
</protein>
<organism evidence="4 5">
    <name type="scientific">Python bivittatus</name>
    <name type="common">Burmese python</name>
    <name type="synonym">Python molurus bivittatus</name>
    <dbReference type="NCBI Taxonomy" id="176946"/>
    <lineage>
        <taxon>Eukaryota</taxon>
        <taxon>Metazoa</taxon>
        <taxon>Chordata</taxon>
        <taxon>Craniata</taxon>
        <taxon>Vertebrata</taxon>
        <taxon>Euteleostomi</taxon>
        <taxon>Lepidosauria</taxon>
        <taxon>Squamata</taxon>
        <taxon>Bifurcata</taxon>
        <taxon>Unidentata</taxon>
        <taxon>Episquamata</taxon>
        <taxon>Toxicofera</taxon>
        <taxon>Serpentes</taxon>
        <taxon>Henophidia</taxon>
        <taxon>Pythonidae</taxon>
        <taxon>Python</taxon>
    </lineage>
</organism>
<proteinExistence type="inferred from homology"/>
<keyword evidence="4" id="KW-1185">Reference proteome</keyword>
<name>A0A9F5MYS2_PYTBI</name>
<dbReference type="GeneID" id="103050494"/>
<evidence type="ECO:0000313" key="4">
    <source>
        <dbReference type="Proteomes" id="UP000695026"/>
    </source>
</evidence>
<dbReference type="InterPro" id="IPR039630">
    <property type="entry name" value="FAM149"/>
</dbReference>
<feature type="region of interest" description="Disordered" evidence="2">
    <location>
        <begin position="215"/>
        <end position="235"/>
    </location>
</feature>
<sequence>METSAKGGDVILPTALSRLRLHESLASQAERRANRETGGANSYSSMQFSNRPQTEGSFKASASPLGAPSLPVRHAALASAGASSVTSAAAAARAFPGGSGIGAAAAKPRAGGSGASGSSSPRSAAGSSARETAAWAAPASKPLLFVTLPDIGEEGAPDADPQEEAAVPRKGLSKGLADHHFQAKSEYCLPAPFTKSVQEAIDNYSFVSVSSLSPSRQTTPTDLNNSWSGIQSCTTGPSTERSSVYSWGDDEFDKVNTQRVYQLFWDVDEMLFEGKVSSQTENLKTECKDWTNRSLHLRILGKQVLFPKDEGFQHYQSRSASSVYSKSLPSLSEITTSMKELCISGSKLVPAAFPVHKAFSSELSGISLSESSGYSFLEEEIYDAEGKMEEYLAFDKKELDDEGLEQRKSQLAQKQIKHGIPPVSPNSCIKEAVAAEVFDHIWKNVIKILEELIRKYWESSITENDKQMEKSKVTGNKLLHIPTTRAMVDTSSVPPSRGSDIRCMSFGLHFGPSQVHRFSSSSHGNLNGVMTIQAKPLQQRHSTLIEKPEQEDKPQGMGSRINSARNRVGRMTDSSVFSLSRVLPGSSKKTVGHRRLPSIAPDQLRLKTPNVYSDEVLRGTKLCTTLDRLSSPFTPAVRNKLPPINSDTIDQYLSVPGLRLSFHRGRHLHSRISSAVPDGLERQPLRDQTVLIDQFSRPNTTHTFR</sequence>
<dbReference type="PANTHER" id="PTHR31997:SF2">
    <property type="entry name" value="PROTEIN FAM149A"/>
    <property type="match status" value="1"/>
</dbReference>
<feature type="non-terminal residue" evidence="5">
    <location>
        <position position="705"/>
    </location>
</feature>
<dbReference type="CTD" id="25854"/>
<feature type="compositionally biased region" description="Acidic residues" evidence="2">
    <location>
        <begin position="151"/>
        <end position="163"/>
    </location>
</feature>
<evidence type="ECO:0000313" key="5">
    <source>
        <dbReference type="RefSeq" id="XP_025029435.1"/>
    </source>
</evidence>